<dbReference type="Proteomes" id="UP000789405">
    <property type="component" value="Unassembled WGS sequence"/>
</dbReference>
<protein>
    <submittedName>
        <fullName evidence="1">12848_t:CDS:1</fullName>
    </submittedName>
</protein>
<gene>
    <name evidence="1" type="ORF">DERYTH_LOCUS24565</name>
</gene>
<feature type="non-terminal residue" evidence="1">
    <location>
        <position position="43"/>
    </location>
</feature>
<organism evidence="1 2">
    <name type="scientific">Dentiscutata erythropus</name>
    <dbReference type="NCBI Taxonomy" id="1348616"/>
    <lineage>
        <taxon>Eukaryota</taxon>
        <taxon>Fungi</taxon>
        <taxon>Fungi incertae sedis</taxon>
        <taxon>Mucoromycota</taxon>
        <taxon>Glomeromycotina</taxon>
        <taxon>Glomeromycetes</taxon>
        <taxon>Diversisporales</taxon>
        <taxon>Gigasporaceae</taxon>
        <taxon>Dentiscutata</taxon>
    </lineage>
</organism>
<name>A0A9N9K121_9GLOM</name>
<reference evidence="1" key="1">
    <citation type="submission" date="2021-06" db="EMBL/GenBank/DDBJ databases">
        <authorList>
            <person name="Kallberg Y."/>
            <person name="Tangrot J."/>
            <person name="Rosling A."/>
        </authorList>
    </citation>
    <scope>NUCLEOTIDE SEQUENCE</scope>
    <source>
        <strain evidence="1">MA453B</strain>
    </source>
</reference>
<comment type="caution">
    <text evidence="1">The sequence shown here is derived from an EMBL/GenBank/DDBJ whole genome shotgun (WGS) entry which is preliminary data.</text>
</comment>
<evidence type="ECO:0000313" key="2">
    <source>
        <dbReference type="Proteomes" id="UP000789405"/>
    </source>
</evidence>
<dbReference type="AlphaFoldDB" id="A0A9N9K121"/>
<sequence length="43" mass="4932">VPYNGSSLYSHNEHHDKSVQTFFKLPKLAYSNIDISSSKFKCL</sequence>
<proteinExistence type="predicted"/>
<evidence type="ECO:0000313" key="1">
    <source>
        <dbReference type="EMBL" id="CAG8806911.1"/>
    </source>
</evidence>
<keyword evidence="2" id="KW-1185">Reference proteome</keyword>
<dbReference type="EMBL" id="CAJVPY010041832">
    <property type="protein sequence ID" value="CAG8806911.1"/>
    <property type="molecule type" value="Genomic_DNA"/>
</dbReference>
<accession>A0A9N9K121</accession>